<evidence type="ECO:0000256" key="7">
    <source>
        <dbReference type="ARBA" id="ARBA00022989"/>
    </source>
</evidence>
<keyword evidence="7 9" id="KW-1133">Transmembrane helix</keyword>
<organism evidence="10 11">
    <name type="scientific">Desulfosalsimonas propionicica</name>
    <dbReference type="NCBI Taxonomy" id="332175"/>
    <lineage>
        <taxon>Bacteria</taxon>
        <taxon>Pseudomonadati</taxon>
        <taxon>Thermodesulfobacteriota</taxon>
        <taxon>Desulfobacteria</taxon>
        <taxon>Desulfobacterales</taxon>
        <taxon>Desulfosalsimonadaceae</taxon>
        <taxon>Desulfosalsimonas</taxon>
    </lineage>
</organism>
<dbReference type="GO" id="GO:0015628">
    <property type="term" value="P:protein secretion by the type II secretion system"/>
    <property type="evidence" value="ECO:0007669"/>
    <property type="project" value="UniProtKB-UniRule"/>
</dbReference>
<keyword evidence="5 9" id="KW-0997">Cell inner membrane</keyword>
<dbReference type="InterPro" id="IPR012902">
    <property type="entry name" value="N_methyl_site"/>
</dbReference>
<reference evidence="10 11" key="1">
    <citation type="submission" date="2020-07" db="EMBL/GenBank/DDBJ databases">
        <title>Genomic Encyclopedia of Type Strains, Phase IV (KMG-IV): sequencing the most valuable type-strain genomes for metagenomic binning, comparative biology and taxonomic classification.</title>
        <authorList>
            <person name="Goeker M."/>
        </authorList>
    </citation>
    <scope>NUCLEOTIDE SEQUENCE [LARGE SCALE GENOMIC DNA]</scope>
    <source>
        <strain evidence="10 11">DSM 17721</strain>
    </source>
</reference>
<proteinExistence type="inferred from homology"/>
<dbReference type="PANTHER" id="PTHR38779:SF2">
    <property type="entry name" value="TYPE II SECRETION SYSTEM PROTEIN I-RELATED"/>
    <property type="match status" value="1"/>
</dbReference>
<keyword evidence="6 9" id="KW-0812">Transmembrane</keyword>
<evidence type="ECO:0000256" key="4">
    <source>
        <dbReference type="ARBA" id="ARBA00022481"/>
    </source>
</evidence>
<comment type="subcellular location">
    <subcellularLocation>
        <location evidence="1 9">Cell inner membrane</location>
        <topology evidence="1 9">Single-pass membrane protein</topology>
    </subcellularLocation>
</comment>
<comment type="caution">
    <text evidence="10">The sequence shown here is derived from an EMBL/GenBank/DDBJ whole genome shotgun (WGS) entry which is preliminary data.</text>
</comment>
<evidence type="ECO:0000256" key="8">
    <source>
        <dbReference type="ARBA" id="ARBA00023136"/>
    </source>
</evidence>
<keyword evidence="8 9" id="KW-0472">Membrane</keyword>
<comment type="subunit">
    <text evidence="9">Type II secretion is composed of four main components: the outer membrane complex, the inner membrane complex, the cytoplasmic secretion ATPase and the periplasm-spanning pseudopilus.</text>
</comment>
<dbReference type="InterPro" id="IPR010052">
    <property type="entry name" value="T2SS_protein-GspI"/>
</dbReference>
<evidence type="ECO:0000256" key="5">
    <source>
        <dbReference type="ARBA" id="ARBA00022519"/>
    </source>
</evidence>
<evidence type="ECO:0000256" key="1">
    <source>
        <dbReference type="ARBA" id="ARBA00004377"/>
    </source>
</evidence>
<dbReference type="Pfam" id="PF07963">
    <property type="entry name" value="N_methyl"/>
    <property type="match status" value="1"/>
</dbReference>
<keyword evidence="4 9" id="KW-0488">Methylation</keyword>
<evidence type="ECO:0000256" key="2">
    <source>
        <dbReference type="ARBA" id="ARBA00008358"/>
    </source>
</evidence>
<evidence type="ECO:0000313" key="11">
    <source>
        <dbReference type="Proteomes" id="UP000525298"/>
    </source>
</evidence>
<comment type="PTM">
    <text evidence="9">Cleaved by prepilin peptidase.</text>
</comment>
<gene>
    <name evidence="10" type="ORF">HNR65_001011</name>
</gene>
<dbReference type="PANTHER" id="PTHR38779">
    <property type="entry name" value="TYPE II SECRETION SYSTEM PROTEIN I-RELATED"/>
    <property type="match status" value="1"/>
</dbReference>
<feature type="transmembrane region" description="Helical" evidence="9">
    <location>
        <begin position="20"/>
        <end position="38"/>
    </location>
</feature>
<name>A0A7W0C7Q6_9BACT</name>
<comment type="function">
    <text evidence="9">Component of the type II secretion system required for the energy-dependent secretion of extracellular factors such as proteases and toxins from the periplasm.</text>
</comment>
<evidence type="ECO:0000256" key="9">
    <source>
        <dbReference type="RuleBase" id="RU368030"/>
    </source>
</evidence>
<dbReference type="Proteomes" id="UP000525298">
    <property type="component" value="Unassembled WGS sequence"/>
</dbReference>
<dbReference type="AlphaFoldDB" id="A0A7W0C7Q6"/>
<keyword evidence="11" id="KW-1185">Reference proteome</keyword>
<sequence>MDDHYCGIGYGQTAGRGFTLLEVLVSLAIIATVLVSIIRLQGQTISMNETVRFYSVAPFLAQSRVAQIRMESDSFMGEDSGDFGADFPGYIWQSRVQPREINIEDNGEINFLEAGITVRHSSWGLVYEITRQISAKNEESRP</sequence>
<dbReference type="GO" id="GO:0015627">
    <property type="term" value="C:type II protein secretion system complex"/>
    <property type="evidence" value="ECO:0007669"/>
    <property type="project" value="UniProtKB-UniRule"/>
</dbReference>
<evidence type="ECO:0000313" key="10">
    <source>
        <dbReference type="EMBL" id="MBA2880693.1"/>
    </source>
</evidence>
<dbReference type="NCBIfam" id="TIGR01707">
    <property type="entry name" value="gspI"/>
    <property type="match status" value="1"/>
</dbReference>
<dbReference type="GO" id="GO:0005886">
    <property type="term" value="C:plasma membrane"/>
    <property type="evidence" value="ECO:0007669"/>
    <property type="project" value="UniProtKB-SubCell"/>
</dbReference>
<evidence type="ECO:0000256" key="6">
    <source>
        <dbReference type="ARBA" id="ARBA00022692"/>
    </source>
</evidence>
<evidence type="ECO:0000256" key="3">
    <source>
        <dbReference type="ARBA" id="ARBA00022475"/>
    </source>
</evidence>
<dbReference type="PROSITE" id="PS00409">
    <property type="entry name" value="PROKAR_NTER_METHYL"/>
    <property type="match status" value="1"/>
</dbReference>
<keyword evidence="3" id="KW-1003">Cell membrane</keyword>
<dbReference type="NCBIfam" id="TIGR02532">
    <property type="entry name" value="IV_pilin_GFxxxE"/>
    <property type="match status" value="1"/>
</dbReference>
<dbReference type="EMBL" id="JACDUS010000002">
    <property type="protein sequence ID" value="MBA2880693.1"/>
    <property type="molecule type" value="Genomic_DNA"/>
</dbReference>
<dbReference type="RefSeq" id="WP_181550354.1">
    <property type="nucleotide sequence ID" value="NZ_JACDUS010000002.1"/>
</dbReference>
<protein>
    <recommendedName>
        <fullName evidence="9">Type II secretion system protein I</fullName>
        <shortName evidence="9">T2SS minor pseudopilin I</shortName>
    </recommendedName>
</protein>
<comment type="similarity">
    <text evidence="2 9">Belongs to the GSP I family.</text>
</comment>
<accession>A0A7W0C7Q6</accession>